<dbReference type="Proteomes" id="UP000615003">
    <property type="component" value="Unassembled WGS sequence"/>
</dbReference>
<feature type="domain" description="PKD/Chitinase" evidence="2">
    <location>
        <begin position="39"/>
        <end position="128"/>
    </location>
</feature>
<evidence type="ECO:0000313" key="6">
    <source>
        <dbReference type="Proteomes" id="UP000615003"/>
    </source>
</evidence>
<organism evidence="4 5">
    <name type="scientific">Pseudoalteromonas carrageenovora IAM 12662</name>
    <dbReference type="NCBI Taxonomy" id="1314868"/>
    <lineage>
        <taxon>Bacteria</taxon>
        <taxon>Pseudomonadati</taxon>
        <taxon>Pseudomonadota</taxon>
        <taxon>Gammaproteobacteria</taxon>
        <taxon>Alteromonadales</taxon>
        <taxon>Pseudoalteromonadaceae</taxon>
        <taxon>Pseudoalteromonas</taxon>
    </lineage>
</organism>
<feature type="domain" description="PKD/Chitinase" evidence="2">
    <location>
        <begin position="514"/>
        <end position="603"/>
    </location>
</feature>
<dbReference type="EMBL" id="LT965928">
    <property type="protein sequence ID" value="SOU42437.1"/>
    <property type="molecule type" value="Genomic_DNA"/>
</dbReference>
<reference evidence="3 6" key="1">
    <citation type="submission" date="2015-06" db="EMBL/GenBank/DDBJ databases">
        <title>Genome sequence of Pseudoalteromonas carrageenovora.</title>
        <authorList>
            <person name="Xie B.-B."/>
            <person name="Rong J.-C."/>
            <person name="Qin Q.-L."/>
            <person name="Zhang Y.-Z."/>
        </authorList>
    </citation>
    <scope>NUCLEOTIDE SEQUENCE [LARGE SCALE GENOMIC DNA]</scope>
    <source>
        <strain evidence="3 6">IAM 12662</strain>
    </source>
</reference>
<dbReference type="RefSeq" id="WP_104643560.1">
    <property type="nucleotide sequence ID" value="NZ_AQGW01000019.1"/>
</dbReference>
<evidence type="ECO:0000313" key="4">
    <source>
        <dbReference type="EMBL" id="SOU42437.1"/>
    </source>
</evidence>
<feature type="domain" description="PKD/Chitinase" evidence="2">
    <location>
        <begin position="231"/>
        <end position="323"/>
    </location>
</feature>
<dbReference type="AlphaFoldDB" id="A0A2K4XDQ5"/>
<name>A0A2K4XDQ5_PSEVC</name>
<dbReference type="InterPro" id="IPR035986">
    <property type="entry name" value="PKD_dom_sf"/>
</dbReference>
<evidence type="ECO:0000313" key="5">
    <source>
        <dbReference type="Proteomes" id="UP000238288"/>
    </source>
</evidence>
<keyword evidence="1" id="KW-0732">Signal</keyword>
<dbReference type="SUPFAM" id="SSF49299">
    <property type="entry name" value="PKD domain"/>
    <property type="match status" value="5"/>
</dbReference>
<dbReference type="GeneID" id="93665141"/>
<dbReference type="SMART" id="SM00089">
    <property type="entry name" value="PKD"/>
    <property type="match status" value="4"/>
</dbReference>
<accession>A0A2K4XDQ5</accession>
<evidence type="ECO:0000313" key="3">
    <source>
        <dbReference type="EMBL" id="MBE0382796.1"/>
    </source>
</evidence>
<gene>
    <name evidence="4" type="ORF">PCAR9_A31648</name>
    <name evidence="3" type="ORF">PCARR_a3634</name>
</gene>
<reference evidence="4 5" key="2">
    <citation type="submission" date="2017-11" db="EMBL/GenBank/DDBJ databases">
        <authorList>
            <person name="Han C.G."/>
        </authorList>
    </citation>
    <scope>NUCLEOTIDE SEQUENCE [LARGE SCALE GENOMIC DNA]</scope>
    <source>
        <strain evidence="5">ATCC 43555</strain>
        <strain evidence="4">ATCC43555</strain>
    </source>
</reference>
<protein>
    <submittedName>
        <fullName evidence="4">PKD domain protein</fullName>
    </submittedName>
</protein>
<proteinExistence type="predicted"/>
<dbReference type="InterPro" id="IPR013783">
    <property type="entry name" value="Ig-like_fold"/>
</dbReference>
<keyword evidence="6" id="KW-1185">Reference proteome</keyword>
<dbReference type="PROSITE" id="PS51257">
    <property type="entry name" value="PROKAR_LIPOPROTEIN"/>
    <property type="match status" value="1"/>
</dbReference>
<dbReference type="EMBL" id="AQGW01000019">
    <property type="protein sequence ID" value="MBE0382796.1"/>
    <property type="molecule type" value="Genomic_DNA"/>
</dbReference>
<dbReference type="Pfam" id="PF22352">
    <property type="entry name" value="K319L-like_PKD"/>
    <property type="match status" value="5"/>
</dbReference>
<sequence>MKWKLLILAPALLSLVACGSSGSDSKSADKPLSTNTKPVAVISTTQLEFKVNTPIVFSAAQSNDPDGDTLTYQWQLTSDNGQNKISLANSNQSTVEFSVPDALEYQLILVVSDGKLSSTPVTQQVTATPGTQLIAMAGGNQTVKQGDVVILNAALSSTTNGVINKYQWQFVTKPSTSSATLESNTQVKSQFIADEVGEYKVKLTITNSLGETASNTAVIQSEALSVNSSPQALITVKNKAVTPNEVVTLNGTQSSDPDTNDTLSYEWAITSKPANSTPEISNKFTHTAGFSSPDVGDYLISLTVTDQGNKSNTATVTLTVATSNKAPVAILAAQANITLNEPTTLECQQCSDPDGDTLAYNWQLQARPQNSNTVLLNSTTANPIIEADTEGDYVVMLVVSDGQLSSEQATSVLHATENQKPITQVNYPLSVTIDQQVTLDASGSYDPEGKALSYLWEILSSPVQVTLSDTTIAKPVFSASAQGQVVISLKTNDGEQFSDTKTLTIDVIQNAPPVINFTGEQSRYSEVGTSVQFDLSESYDPEGTELSFSWAISAPTGSSVSLSNTNQSTTSLIPDVIGSYTLTVIATDADSFTQSMQFFVTATDSAQLTGSIEGQITNVQKNAVSNVKLNINGVQYTTNASGFFDENINLAQGEKITITTADERLAAGEYNSVAITQNNFSVNIGQNSLPVFQAVEVSVFVCADFTGPDTINLRFNMVDTLLASDNFVFSYDETKPLTLQKSGDTYFDSELNINLPATAEFEVTVNETNVENTTSSNITIYHSESDQPSLAIISICNI</sequence>
<dbReference type="PANTHER" id="PTHR46182:SF2">
    <property type="entry name" value="FI19480P1"/>
    <property type="match status" value="1"/>
</dbReference>
<dbReference type="Proteomes" id="UP000238288">
    <property type="component" value="Chromosome PCAR9a"/>
</dbReference>
<feature type="chain" id="PRO_5014408888" evidence="1">
    <location>
        <begin position="20"/>
        <end position="798"/>
    </location>
</feature>
<dbReference type="OrthoDB" id="9806238at2"/>
<evidence type="ECO:0000259" key="2">
    <source>
        <dbReference type="SMART" id="SM00089"/>
    </source>
</evidence>
<dbReference type="GO" id="GO:0031410">
    <property type="term" value="C:cytoplasmic vesicle"/>
    <property type="evidence" value="ECO:0007669"/>
    <property type="project" value="TreeGrafter"/>
</dbReference>
<dbReference type="InterPro" id="IPR022409">
    <property type="entry name" value="PKD/Chitinase_dom"/>
</dbReference>
<evidence type="ECO:0000256" key="1">
    <source>
        <dbReference type="SAM" id="SignalP"/>
    </source>
</evidence>
<feature type="domain" description="PKD/Chitinase" evidence="2">
    <location>
        <begin position="422"/>
        <end position="508"/>
    </location>
</feature>
<dbReference type="GO" id="GO:0016020">
    <property type="term" value="C:membrane"/>
    <property type="evidence" value="ECO:0007669"/>
    <property type="project" value="TreeGrafter"/>
</dbReference>
<dbReference type="PANTHER" id="PTHR46182">
    <property type="entry name" value="FI19480P1"/>
    <property type="match status" value="1"/>
</dbReference>
<dbReference type="Gene3D" id="2.60.40.10">
    <property type="entry name" value="Immunoglobulins"/>
    <property type="match status" value="6"/>
</dbReference>
<feature type="signal peptide" evidence="1">
    <location>
        <begin position="1"/>
        <end position="19"/>
    </location>
</feature>
<dbReference type="InterPro" id="IPR029865">
    <property type="entry name" value="KIAA0319-like"/>
</dbReference>